<feature type="non-terminal residue" evidence="1">
    <location>
        <position position="259"/>
    </location>
</feature>
<sequence length="259" mass="28478">PILPIEIMEHILALAWHSPTTGSARITMQHTLPLVSHAFLAIYNRLSLTDVHLTSADHCYNYLHALATRPAADASRARLALPYFADANARCRSITFHIPAPPSAEPGGGAVHIYRESDPMGQALSATLARIRELGYVPGLARVAVVYSDWGYNDIFDHNRLLYLPESVHSLELRFAFNASTDPRVIQGLSARYFGRPRLSGWAMPGVRHLRLVGACPDLAIDTAQVCPNVETIELDEVKNLNVLAPLPPTVRKLVLEAP</sequence>
<reference evidence="1" key="1">
    <citation type="submission" date="2021-02" db="EMBL/GenBank/DDBJ databases">
        <authorList>
            <consortium name="DOE Joint Genome Institute"/>
            <person name="Ahrendt S."/>
            <person name="Looney B.P."/>
            <person name="Miyauchi S."/>
            <person name="Morin E."/>
            <person name="Drula E."/>
            <person name="Courty P.E."/>
            <person name="Chicoki N."/>
            <person name="Fauchery L."/>
            <person name="Kohler A."/>
            <person name="Kuo A."/>
            <person name="Labutti K."/>
            <person name="Pangilinan J."/>
            <person name="Lipzen A."/>
            <person name="Riley R."/>
            <person name="Andreopoulos W."/>
            <person name="He G."/>
            <person name="Johnson J."/>
            <person name="Barry K.W."/>
            <person name="Grigoriev I.V."/>
            <person name="Nagy L."/>
            <person name="Hibbett D."/>
            <person name="Henrissat B."/>
            <person name="Matheny P.B."/>
            <person name="Labbe J."/>
            <person name="Martin F."/>
        </authorList>
    </citation>
    <scope>NUCLEOTIDE SEQUENCE</scope>
    <source>
        <strain evidence="1">FP105234-sp</strain>
    </source>
</reference>
<evidence type="ECO:0000313" key="1">
    <source>
        <dbReference type="EMBL" id="KAI0051034.1"/>
    </source>
</evidence>
<comment type="caution">
    <text evidence="1">The sequence shown here is derived from an EMBL/GenBank/DDBJ whole genome shotgun (WGS) entry which is preliminary data.</text>
</comment>
<keyword evidence="2" id="KW-1185">Reference proteome</keyword>
<organism evidence="1 2">
    <name type="scientific">Auriscalpium vulgare</name>
    <dbReference type="NCBI Taxonomy" id="40419"/>
    <lineage>
        <taxon>Eukaryota</taxon>
        <taxon>Fungi</taxon>
        <taxon>Dikarya</taxon>
        <taxon>Basidiomycota</taxon>
        <taxon>Agaricomycotina</taxon>
        <taxon>Agaricomycetes</taxon>
        <taxon>Russulales</taxon>
        <taxon>Auriscalpiaceae</taxon>
        <taxon>Auriscalpium</taxon>
    </lineage>
</organism>
<name>A0ACB8S3G2_9AGAM</name>
<accession>A0ACB8S3G2</accession>
<feature type="non-terminal residue" evidence="1">
    <location>
        <position position="1"/>
    </location>
</feature>
<dbReference type="EMBL" id="MU275856">
    <property type="protein sequence ID" value="KAI0051034.1"/>
    <property type="molecule type" value="Genomic_DNA"/>
</dbReference>
<protein>
    <submittedName>
        <fullName evidence="1">Uncharacterized protein</fullName>
    </submittedName>
</protein>
<proteinExistence type="predicted"/>
<evidence type="ECO:0000313" key="2">
    <source>
        <dbReference type="Proteomes" id="UP000814033"/>
    </source>
</evidence>
<dbReference type="Proteomes" id="UP000814033">
    <property type="component" value="Unassembled WGS sequence"/>
</dbReference>
<gene>
    <name evidence="1" type="ORF">FA95DRAFT_1461827</name>
</gene>
<reference evidence="1" key="2">
    <citation type="journal article" date="2022" name="New Phytol.">
        <title>Evolutionary transition to the ectomycorrhizal habit in the genomes of a hyperdiverse lineage of mushroom-forming fungi.</title>
        <authorList>
            <person name="Looney B."/>
            <person name="Miyauchi S."/>
            <person name="Morin E."/>
            <person name="Drula E."/>
            <person name="Courty P.E."/>
            <person name="Kohler A."/>
            <person name="Kuo A."/>
            <person name="LaButti K."/>
            <person name="Pangilinan J."/>
            <person name="Lipzen A."/>
            <person name="Riley R."/>
            <person name="Andreopoulos W."/>
            <person name="He G."/>
            <person name="Johnson J."/>
            <person name="Nolan M."/>
            <person name="Tritt A."/>
            <person name="Barry K.W."/>
            <person name="Grigoriev I.V."/>
            <person name="Nagy L.G."/>
            <person name="Hibbett D."/>
            <person name="Henrissat B."/>
            <person name="Matheny P.B."/>
            <person name="Labbe J."/>
            <person name="Martin F.M."/>
        </authorList>
    </citation>
    <scope>NUCLEOTIDE SEQUENCE</scope>
    <source>
        <strain evidence="1">FP105234-sp</strain>
    </source>
</reference>